<proteinExistence type="predicted"/>
<feature type="non-terminal residue" evidence="1">
    <location>
        <position position="1"/>
    </location>
</feature>
<sequence length="172" mass="19935">AKCSVDMAPRRIRKKVMKKVFKRYCNILIPAILEEVEEDLSSGKRVWVRPWLLRRETKGGTASVLAEFEKEDLKEFRSFMRMGKHQFDVLLEGIAPKISKIDTVLRSAIPPKVKLQVTLCFLATGATYRFLSTFFRVSEPAISKFIPEVLDAIYENLKDYIKVSTHKLKYTF</sequence>
<dbReference type="EMBL" id="GBHO01005694">
    <property type="protein sequence ID" value="JAG37910.1"/>
    <property type="molecule type" value="Transcribed_RNA"/>
</dbReference>
<reference evidence="1" key="1">
    <citation type="journal article" date="2014" name="PLoS ONE">
        <title>Transcriptome-Based Identification of ABC Transporters in the Western Tarnished Plant Bug Lygus hesperus.</title>
        <authorList>
            <person name="Hull J.J."/>
            <person name="Chaney K."/>
            <person name="Geib S.M."/>
            <person name="Fabrick J.A."/>
            <person name="Brent C.S."/>
            <person name="Walsh D."/>
            <person name="Lavine L.C."/>
        </authorList>
    </citation>
    <scope>NUCLEOTIDE SEQUENCE</scope>
</reference>
<reference evidence="1" key="2">
    <citation type="submission" date="2014-07" db="EMBL/GenBank/DDBJ databases">
        <authorList>
            <person name="Hull J."/>
        </authorList>
    </citation>
    <scope>NUCLEOTIDE SEQUENCE</scope>
</reference>
<accession>A0A0A9Z7Y7</accession>
<protein>
    <submittedName>
        <fullName evidence="1">Uncharacterized protein</fullName>
    </submittedName>
</protein>
<dbReference type="AlphaFoldDB" id="A0A0A9Z7Y7"/>
<organism evidence="1">
    <name type="scientific">Lygus hesperus</name>
    <name type="common">Western plant bug</name>
    <dbReference type="NCBI Taxonomy" id="30085"/>
    <lineage>
        <taxon>Eukaryota</taxon>
        <taxon>Metazoa</taxon>
        <taxon>Ecdysozoa</taxon>
        <taxon>Arthropoda</taxon>
        <taxon>Hexapoda</taxon>
        <taxon>Insecta</taxon>
        <taxon>Pterygota</taxon>
        <taxon>Neoptera</taxon>
        <taxon>Paraneoptera</taxon>
        <taxon>Hemiptera</taxon>
        <taxon>Heteroptera</taxon>
        <taxon>Panheteroptera</taxon>
        <taxon>Cimicomorpha</taxon>
        <taxon>Miridae</taxon>
        <taxon>Mirini</taxon>
        <taxon>Lygus</taxon>
    </lineage>
</organism>
<name>A0A0A9Z7Y7_LYGHE</name>
<gene>
    <name evidence="1" type="ORF">CM83_104794</name>
</gene>
<evidence type="ECO:0000313" key="1">
    <source>
        <dbReference type="EMBL" id="JAG37910.1"/>
    </source>
</evidence>